<gene>
    <name evidence="3" type="ORF">ODALV1_LOCUS28853</name>
</gene>
<organism evidence="3 4">
    <name type="scientific">Orchesella dallaii</name>
    <dbReference type="NCBI Taxonomy" id="48710"/>
    <lineage>
        <taxon>Eukaryota</taxon>
        <taxon>Metazoa</taxon>
        <taxon>Ecdysozoa</taxon>
        <taxon>Arthropoda</taxon>
        <taxon>Hexapoda</taxon>
        <taxon>Collembola</taxon>
        <taxon>Entomobryomorpha</taxon>
        <taxon>Entomobryoidea</taxon>
        <taxon>Orchesellidae</taxon>
        <taxon>Orchesellinae</taxon>
        <taxon>Orchesella</taxon>
    </lineage>
</organism>
<protein>
    <submittedName>
        <fullName evidence="3">Uncharacterized protein</fullName>
    </submittedName>
</protein>
<dbReference type="EMBL" id="CAXLJM020000148">
    <property type="protein sequence ID" value="CAL8141774.1"/>
    <property type="molecule type" value="Genomic_DNA"/>
</dbReference>
<name>A0ABP1S1X4_9HEXA</name>
<feature type="compositionally biased region" description="Polar residues" evidence="1">
    <location>
        <begin position="514"/>
        <end position="524"/>
    </location>
</feature>
<reference evidence="3 4" key="1">
    <citation type="submission" date="2024-08" db="EMBL/GenBank/DDBJ databases">
        <authorList>
            <person name="Cucini C."/>
            <person name="Frati F."/>
        </authorList>
    </citation>
    <scope>NUCLEOTIDE SEQUENCE [LARGE SCALE GENOMIC DNA]</scope>
</reference>
<dbReference type="Proteomes" id="UP001642540">
    <property type="component" value="Unassembled WGS sequence"/>
</dbReference>
<dbReference type="InterPro" id="IPR036574">
    <property type="entry name" value="Scorpion_toxin-like_sf"/>
</dbReference>
<accession>A0ABP1S1X4</accession>
<comment type="caution">
    <text evidence="3">The sequence shown here is derived from an EMBL/GenBank/DDBJ whole genome shotgun (WGS) entry which is preliminary data.</text>
</comment>
<sequence length="747" mass="79099">MAYLFCATLLTAVLLGAHGYPADPSQPLESQPASANKQLKQSLFGSIVDVNVNTNGSMIPIPAHINFNTSMEDTIGGGASLVFPLVPFPFGLIFPRYPPLNVTVGFNAGKNMSLILNAAAGENSTNDTPTGNSGWPAEAPIPSGPSGWTAPATVPSGWTAPATVPSGWTAPATVPSGWTAPATVPSGWTAPETVPSGWTAPATVPSGWTAPATVPSVPSGWPAAATIPTETSGWKAPATIGKKKATGFTMPNRPNMVVDLPKPGPVAKPQISIADAVAAANSPDSQVQVENVMVENAVNSQTLFTEAALEELAAAEEAENNQAQDLETPSVLTSESDSEVDVAEIEIPQTEILNAASDIEILVPVAVLNVEIPVAPELPQDLSKNAAKSRRHAGVERPSALRIEDFEDVEVSSEMVAPPSPATLEEMAQDVGKEEMILMAMEQGHQIVPGVQLNVARPAALIPGFIHPKPISYQPFQSMNQDDEDSEDDMKNSEMPELSLVGENGVIPKVPTITKPTSDVNSGKNKPRPYGMDPAKNKPKGRPTLESGIKEKEPQHFGLPHYASDIVHKEQMEGANQSVLGWQIPTIKWPSFTNIFQNFLGNRHKGLAKSDKVDTLEIIGQPCVDDEDDEKDIVRSTVIQGGHLCNSGVGGAQSSCETQCKTEGFRNGTCLGPFPTPGCLCSMPNAKEYGLMLTPLTHKSDDLQTSDVLPCKKCGCRESCQKTGSYLGYCVADMCHCAVPWYNNGAA</sequence>
<evidence type="ECO:0000313" key="3">
    <source>
        <dbReference type="EMBL" id="CAL8141774.1"/>
    </source>
</evidence>
<dbReference type="Gene3D" id="3.30.30.10">
    <property type="entry name" value="Knottin, scorpion toxin-like"/>
    <property type="match status" value="1"/>
</dbReference>
<feature type="compositionally biased region" description="Polar residues" evidence="1">
    <location>
        <begin position="320"/>
        <end position="335"/>
    </location>
</feature>
<feature type="signal peptide" evidence="2">
    <location>
        <begin position="1"/>
        <end position="19"/>
    </location>
</feature>
<evidence type="ECO:0000256" key="2">
    <source>
        <dbReference type="SAM" id="SignalP"/>
    </source>
</evidence>
<keyword evidence="2" id="KW-0732">Signal</keyword>
<feature type="chain" id="PRO_5046768512" evidence="2">
    <location>
        <begin position="20"/>
        <end position="747"/>
    </location>
</feature>
<evidence type="ECO:0000256" key="1">
    <source>
        <dbReference type="SAM" id="MobiDB-lite"/>
    </source>
</evidence>
<proteinExistence type="predicted"/>
<feature type="region of interest" description="Disordered" evidence="1">
    <location>
        <begin position="508"/>
        <end position="550"/>
    </location>
</feature>
<feature type="region of interest" description="Disordered" evidence="1">
    <location>
        <begin position="316"/>
        <end position="337"/>
    </location>
</feature>
<keyword evidence="4" id="KW-1185">Reference proteome</keyword>
<evidence type="ECO:0000313" key="4">
    <source>
        <dbReference type="Proteomes" id="UP001642540"/>
    </source>
</evidence>